<dbReference type="AlphaFoldDB" id="A0A327KP76"/>
<name>A0A327KP76_9BRAD</name>
<dbReference type="InterPro" id="IPR015066">
    <property type="entry name" value="DUF1902"/>
</dbReference>
<comment type="caution">
    <text evidence="2">The sequence shown here is derived from an EMBL/GenBank/DDBJ whole genome shotgun (WGS) entry which is preliminary data.</text>
</comment>
<keyword evidence="3" id="KW-1185">Reference proteome</keyword>
<dbReference type="InterPro" id="IPR035069">
    <property type="entry name" value="TTHA1013/TTHA0281-like"/>
</dbReference>
<accession>A0A327KP76</accession>
<feature type="domain" description="DUF1902" evidence="1">
    <location>
        <begin position="11"/>
        <end position="72"/>
    </location>
</feature>
<evidence type="ECO:0000313" key="2">
    <source>
        <dbReference type="EMBL" id="RAI39165.1"/>
    </source>
</evidence>
<gene>
    <name evidence="2" type="ORF">CH338_10300</name>
</gene>
<dbReference type="Pfam" id="PF08972">
    <property type="entry name" value="DUF1902"/>
    <property type="match status" value="1"/>
</dbReference>
<evidence type="ECO:0000259" key="1">
    <source>
        <dbReference type="Pfam" id="PF08972"/>
    </source>
</evidence>
<sequence>MTDAVTPAPSFTVTATWDADAGVFYSQSDVPGLHIEAETFDAFLELVRDLAPEMIADNRPDIEGPYSVQVVARRELILPAA</sequence>
<dbReference type="RefSeq" id="WP_111357011.1">
    <property type="nucleotide sequence ID" value="NZ_NHSK01000309.1"/>
</dbReference>
<dbReference type="Gene3D" id="3.30.2390.10">
    <property type="entry name" value="TTHA1013-like"/>
    <property type="match status" value="1"/>
</dbReference>
<reference evidence="2 3" key="1">
    <citation type="submission" date="2017-07" db="EMBL/GenBank/DDBJ databases">
        <title>Draft Genome Sequences of Select Purple Nonsulfur Bacteria.</title>
        <authorList>
            <person name="Lasarre B."/>
            <person name="Mckinlay J.B."/>
        </authorList>
    </citation>
    <scope>NUCLEOTIDE SEQUENCE [LARGE SCALE GENOMIC DNA]</scope>
    <source>
        <strain evidence="2 3">DSM 11907</strain>
    </source>
</reference>
<dbReference type="SUPFAM" id="SSF143100">
    <property type="entry name" value="TTHA1013/TTHA0281-like"/>
    <property type="match status" value="1"/>
</dbReference>
<evidence type="ECO:0000313" key="3">
    <source>
        <dbReference type="Proteomes" id="UP000248863"/>
    </source>
</evidence>
<dbReference type="EMBL" id="NPEU01000087">
    <property type="protein sequence ID" value="RAI39165.1"/>
    <property type="molecule type" value="Genomic_DNA"/>
</dbReference>
<organism evidence="2 3">
    <name type="scientific">Rhodoplanes elegans</name>
    <dbReference type="NCBI Taxonomy" id="29408"/>
    <lineage>
        <taxon>Bacteria</taxon>
        <taxon>Pseudomonadati</taxon>
        <taxon>Pseudomonadota</taxon>
        <taxon>Alphaproteobacteria</taxon>
        <taxon>Hyphomicrobiales</taxon>
        <taxon>Nitrobacteraceae</taxon>
        <taxon>Rhodoplanes</taxon>
    </lineage>
</organism>
<dbReference type="Proteomes" id="UP000248863">
    <property type="component" value="Unassembled WGS sequence"/>
</dbReference>
<proteinExistence type="predicted"/>
<protein>
    <recommendedName>
        <fullName evidence="1">DUF1902 domain-containing protein</fullName>
    </recommendedName>
</protein>
<dbReference type="OrthoDB" id="7205622at2"/>